<dbReference type="Proteomes" id="UP001367676">
    <property type="component" value="Unassembled WGS sequence"/>
</dbReference>
<accession>A0AAN9TSX4</accession>
<protein>
    <recommendedName>
        <fullName evidence="2">CABIT domain-containing protein</fullName>
    </recommendedName>
</protein>
<name>A0AAN9TSX4_9HEMI</name>
<organism evidence="3 4">
    <name type="scientific">Parthenolecanium corni</name>
    <dbReference type="NCBI Taxonomy" id="536013"/>
    <lineage>
        <taxon>Eukaryota</taxon>
        <taxon>Metazoa</taxon>
        <taxon>Ecdysozoa</taxon>
        <taxon>Arthropoda</taxon>
        <taxon>Hexapoda</taxon>
        <taxon>Insecta</taxon>
        <taxon>Pterygota</taxon>
        <taxon>Neoptera</taxon>
        <taxon>Paraneoptera</taxon>
        <taxon>Hemiptera</taxon>
        <taxon>Sternorrhyncha</taxon>
        <taxon>Coccoidea</taxon>
        <taxon>Coccidae</taxon>
        <taxon>Parthenolecanium</taxon>
    </lineage>
</organism>
<feature type="domain" description="CABIT" evidence="2">
    <location>
        <begin position="67"/>
        <end position="303"/>
    </location>
</feature>
<comment type="caution">
    <text evidence="3">The sequence shown here is derived from an EMBL/GenBank/DDBJ whole genome shotgun (WGS) entry which is preliminary data.</text>
</comment>
<feature type="compositionally biased region" description="Low complexity" evidence="1">
    <location>
        <begin position="39"/>
        <end position="52"/>
    </location>
</feature>
<feature type="region of interest" description="Disordered" evidence="1">
    <location>
        <begin position="386"/>
        <end position="415"/>
    </location>
</feature>
<gene>
    <name evidence="3" type="ORF">V9T40_009656</name>
</gene>
<dbReference type="InterPro" id="IPR025946">
    <property type="entry name" value="CABIT_dom"/>
</dbReference>
<dbReference type="AlphaFoldDB" id="A0AAN9TSX4"/>
<reference evidence="3 4" key="1">
    <citation type="submission" date="2024-03" db="EMBL/GenBank/DDBJ databases">
        <title>Adaptation during the transition from Ophiocordyceps entomopathogen to insect associate is accompanied by gene loss and intensified selection.</title>
        <authorList>
            <person name="Ward C.M."/>
            <person name="Onetto C.A."/>
            <person name="Borneman A.R."/>
        </authorList>
    </citation>
    <scope>NUCLEOTIDE SEQUENCE [LARGE SCALE GENOMIC DNA]</scope>
    <source>
        <strain evidence="3">AWRI1</strain>
        <tissue evidence="3">Single Adult Female</tissue>
    </source>
</reference>
<evidence type="ECO:0000313" key="3">
    <source>
        <dbReference type="EMBL" id="KAK7602215.1"/>
    </source>
</evidence>
<evidence type="ECO:0000313" key="4">
    <source>
        <dbReference type="Proteomes" id="UP001367676"/>
    </source>
</evidence>
<proteinExistence type="predicted"/>
<evidence type="ECO:0000259" key="2">
    <source>
        <dbReference type="Pfam" id="PF12736"/>
    </source>
</evidence>
<sequence length="700" mass="79500">MNGKWLAERILNGPFRGHETKEMELMRVAPESVLGVSDSTPKPSSKQPEPSKNVSLSLKEFLEKFSLPRIVKIVPEEPIVAAECSDPAALLSCTLLLYKQYRSGKIEAKKFHEGRNTKLVETSAKDVVSTIVIPDTYQGWFSVMTERGQVKARQYTTVQRLIAAQVTAFLIVGPDVIGYYQNHPKTTDGARSRYQYVKTVIRSGQILKLLAVYEDIAEQSTRSKRLSWPLLGSKHQSTQYAQCMTVKKQIVYVPITTHGYFYAVSTANNTAEDNVSKVYQIAKLLQVFPLPVRVCSIYPQKINGSILLETYHKEDVMLACVLDDKQSSSSKCRFLEIDVNSKFFVNLVADEHRLFKKARVQKALRSCQVDSDKWCQQLKVIHHIYPSKQRPAQQQDSQDRDKVSKRPRKLSLGDKKTVKSASFRFSTSYGIEDMKPLYRNLPPTDAARPNTKFPSHPPVYLNIAQHPNEENCSSLPTQKPDRTVFENEILQSVIRNQNGGSESAEERRPRVARSVAVAKGLVDSCSSGSSYQKLVTNRSASSSASSASKARVTKIADIERLISCKVQNQQHQYHYQQHQHQYQPQQQNQQQIRNQKQDLRYRVIKKESTYVERDLSNASRQPVYKTQVVVKIDDSYSDAMDAIRSRRSSNDNIYAEINDYRRNDVAAGYVMFPQTKSCFIEENCSSSYMRLPSSSTVNVS</sequence>
<evidence type="ECO:0000256" key="1">
    <source>
        <dbReference type="SAM" id="MobiDB-lite"/>
    </source>
</evidence>
<dbReference type="Pfam" id="PF12736">
    <property type="entry name" value="CABIT"/>
    <property type="match status" value="1"/>
</dbReference>
<dbReference type="EMBL" id="JBBCAQ010000010">
    <property type="protein sequence ID" value="KAK7602215.1"/>
    <property type="molecule type" value="Genomic_DNA"/>
</dbReference>
<feature type="region of interest" description="Disordered" evidence="1">
    <location>
        <begin position="30"/>
        <end position="52"/>
    </location>
</feature>
<keyword evidence="4" id="KW-1185">Reference proteome</keyword>